<evidence type="ECO:0000256" key="9">
    <source>
        <dbReference type="SAM" id="MobiDB-lite"/>
    </source>
</evidence>
<keyword evidence="7" id="KW-0539">Nucleus</keyword>
<gene>
    <name evidence="11" type="ORF">GIB67_040145</name>
</gene>
<keyword evidence="12" id="KW-1185">Reference proteome</keyword>
<evidence type="ECO:0000256" key="2">
    <source>
        <dbReference type="ARBA" id="ARBA00022723"/>
    </source>
</evidence>
<evidence type="ECO:0000256" key="7">
    <source>
        <dbReference type="ARBA" id="ARBA00023242"/>
    </source>
</evidence>
<evidence type="ECO:0000256" key="3">
    <source>
        <dbReference type="ARBA" id="ARBA00022771"/>
    </source>
</evidence>
<proteinExistence type="predicted"/>
<accession>A0A7J7MUM2</accession>
<dbReference type="PANTHER" id="PTHR46481">
    <property type="entry name" value="ZINC FINGER BED DOMAIN-CONTAINING PROTEIN 4"/>
    <property type="match status" value="1"/>
</dbReference>
<keyword evidence="6" id="KW-0804">Transcription</keyword>
<evidence type="ECO:0000313" key="11">
    <source>
        <dbReference type="EMBL" id="KAF6158631.1"/>
    </source>
</evidence>
<keyword evidence="4" id="KW-0862">Zinc</keyword>
<evidence type="ECO:0000256" key="4">
    <source>
        <dbReference type="ARBA" id="ARBA00022833"/>
    </source>
</evidence>
<dbReference type="GO" id="GO:0003677">
    <property type="term" value="F:DNA binding"/>
    <property type="evidence" value="ECO:0007669"/>
    <property type="project" value="InterPro"/>
</dbReference>
<dbReference type="InterPro" id="IPR003656">
    <property type="entry name" value="Znf_BED"/>
</dbReference>
<evidence type="ECO:0000313" key="12">
    <source>
        <dbReference type="Proteomes" id="UP000541444"/>
    </source>
</evidence>
<organism evidence="11 12">
    <name type="scientific">Kingdonia uniflora</name>
    <dbReference type="NCBI Taxonomy" id="39325"/>
    <lineage>
        <taxon>Eukaryota</taxon>
        <taxon>Viridiplantae</taxon>
        <taxon>Streptophyta</taxon>
        <taxon>Embryophyta</taxon>
        <taxon>Tracheophyta</taxon>
        <taxon>Spermatophyta</taxon>
        <taxon>Magnoliopsida</taxon>
        <taxon>Ranunculales</taxon>
        <taxon>Circaeasteraceae</taxon>
        <taxon>Kingdonia</taxon>
    </lineage>
</organism>
<evidence type="ECO:0000256" key="5">
    <source>
        <dbReference type="ARBA" id="ARBA00023015"/>
    </source>
</evidence>
<evidence type="ECO:0000259" key="10">
    <source>
        <dbReference type="PROSITE" id="PS50808"/>
    </source>
</evidence>
<protein>
    <recommendedName>
        <fullName evidence="10">BED-type domain-containing protein</fullName>
    </recommendedName>
</protein>
<dbReference type="SUPFAM" id="SSF140996">
    <property type="entry name" value="Hermes dimerisation domain"/>
    <property type="match status" value="1"/>
</dbReference>
<dbReference type="OrthoDB" id="1745426at2759"/>
<evidence type="ECO:0000256" key="8">
    <source>
        <dbReference type="PROSITE-ProRule" id="PRU00027"/>
    </source>
</evidence>
<sequence length="178" mass="20323">MSVMDESTCNDPNAAVTKKRQKTESKTGHHGPSGVWNHFNKHFKEGTTKYLGEYDCKYCQNVILTPSTQGTNSLWHYLKGCKNFHSFEGDKNQPLISFSGAGGQPSAWRFDQEKCRKSLAKMIIIDELLFSHVEKEGFRSFCGEMQPKFHVISRTTVTKDIIGIFNEEKKKLKGHMKE</sequence>
<dbReference type="Proteomes" id="UP000541444">
    <property type="component" value="Unassembled WGS sequence"/>
</dbReference>
<feature type="compositionally biased region" description="Polar residues" evidence="9">
    <location>
        <begin position="1"/>
        <end position="11"/>
    </location>
</feature>
<name>A0A7J7MUM2_9MAGN</name>
<comment type="caution">
    <text evidence="11">The sequence shown here is derived from an EMBL/GenBank/DDBJ whole genome shotgun (WGS) entry which is preliminary data.</text>
</comment>
<keyword evidence="3 8" id="KW-0863">Zinc-finger</keyword>
<dbReference type="GO" id="GO:0005634">
    <property type="term" value="C:nucleus"/>
    <property type="evidence" value="ECO:0007669"/>
    <property type="project" value="UniProtKB-SubCell"/>
</dbReference>
<dbReference type="PANTHER" id="PTHR46481:SF10">
    <property type="entry name" value="ZINC FINGER BED DOMAIN-CONTAINING PROTEIN 39"/>
    <property type="match status" value="1"/>
</dbReference>
<feature type="region of interest" description="Disordered" evidence="9">
    <location>
        <begin position="1"/>
        <end position="33"/>
    </location>
</feature>
<comment type="subcellular location">
    <subcellularLocation>
        <location evidence="1">Nucleus</location>
    </subcellularLocation>
</comment>
<keyword evidence="5" id="KW-0805">Transcription regulation</keyword>
<keyword evidence="2" id="KW-0479">Metal-binding</keyword>
<dbReference type="EMBL" id="JACGCM010001219">
    <property type="protein sequence ID" value="KAF6158631.1"/>
    <property type="molecule type" value="Genomic_DNA"/>
</dbReference>
<dbReference type="AlphaFoldDB" id="A0A7J7MUM2"/>
<evidence type="ECO:0000256" key="1">
    <source>
        <dbReference type="ARBA" id="ARBA00004123"/>
    </source>
</evidence>
<reference evidence="11 12" key="1">
    <citation type="journal article" date="2020" name="IScience">
        <title>Genome Sequencing of the Endangered Kingdonia uniflora (Circaeasteraceae, Ranunculales) Reveals Potential Mechanisms of Evolutionary Specialization.</title>
        <authorList>
            <person name="Sun Y."/>
            <person name="Deng T."/>
            <person name="Zhang A."/>
            <person name="Moore M.J."/>
            <person name="Landis J.B."/>
            <person name="Lin N."/>
            <person name="Zhang H."/>
            <person name="Zhang X."/>
            <person name="Huang J."/>
            <person name="Zhang X."/>
            <person name="Sun H."/>
            <person name="Wang H."/>
        </authorList>
    </citation>
    <scope>NUCLEOTIDE SEQUENCE [LARGE SCALE GENOMIC DNA]</scope>
    <source>
        <strain evidence="11">TB1705</strain>
        <tissue evidence="11">Leaf</tissue>
    </source>
</reference>
<dbReference type="GO" id="GO:0008270">
    <property type="term" value="F:zinc ion binding"/>
    <property type="evidence" value="ECO:0007669"/>
    <property type="project" value="UniProtKB-KW"/>
</dbReference>
<dbReference type="InterPro" id="IPR052035">
    <property type="entry name" value="ZnF_BED_domain_contain"/>
</dbReference>
<dbReference type="PROSITE" id="PS50808">
    <property type="entry name" value="ZF_BED"/>
    <property type="match status" value="1"/>
</dbReference>
<feature type="domain" description="BED-type" evidence="10">
    <location>
        <begin position="30"/>
        <end position="92"/>
    </location>
</feature>
<evidence type="ECO:0000256" key="6">
    <source>
        <dbReference type="ARBA" id="ARBA00023163"/>
    </source>
</evidence>